<evidence type="ECO:0000313" key="2">
    <source>
        <dbReference type="EMBL" id="OWM79140.1"/>
    </source>
</evidence>
<gene>
    <name evidence="2" type="ORF">CDL15_Pgr003311</name>
</gene>
<keyword evidence="1" id="KW-0472">Membrane</keyword>
<dbReference type="Proteomes" id="UP000197138">
    <property type="component" value="Unassembled WGS sequence"/>
</dbReference>
<evidence type="ECO:0000256" key="1">
    <source>
        <dbReference type="SAM" id="Phobius"/>
    </source>
</evidence>
<name>A0A218X382_PUNGR</name>
<accession>A0A218X382</accession>
<organism evidence="2 3">
    <name type="scientific">Punica granatum</name>
    <name type="common">Pomegranate</name>
    <dbReference type="NCBI Taxonomy" id="22663"/>
    <lineage>
        <taxon>Eukaryota</taxon>
        <taxon>Viridiplantae</taxon>
        <taxon>Streptophyta</taxon>
        <taxon>Embryophyta</taxon>
        <taxon>Tracheophyta</taxon>
        <taxon>Spermatophyta</taxon>
        <taxon>Magnoliopsida</taxon>
        <taxon>eudicotyledons</taxon>
        <taxon>Gunneridae</taxon>
        <taxon>Pentapetalae</taxon>
        <taxon>rosids</taxon>
        <taxon>malvids</taxon>
        <taxon>Myrtales</taxon>
        <taxon>Lythraceae</taxon>
        <taxon>Punica</taxon>
    </lineage>
</organism>
<evidence type="ECO:0000313" key="3">
    <source>
        <dbReference type="Proteomes" id="UP000197138"/>
    </source>
</evidence>
<dbReference type="AlphaFoldDB" id="A0A218X382"/>
<comment type="caution">
    <text evidence="2">The sequence shown here is derived from an EMBL/GenBank/DDBJ whole genome shotgun (WGS) entry which is preliminary data.</text>
</comment>
<feature type="transmembrane region" description="Helical" evidence="1">
    <location>
        <begin position="145"/>
        <end position="168"/>
    </location>
</feature>
<keyword evidence="1" id="KW-0812">Transmembrane</keyword>
<reference evidence="3" key="1">
    <citation type="journal article" date="2017" name="Plant J.">
        <title>The pomegranate (Punica granatum L.) genome and the genomics of punicalagin biosynthesis.</title>
        <authorList>
            <person name="Qin G."/>
            <person name="Xu C."/>
            <person name="Ming R."/>
            <person name="Tang H."/>
            <person name="Guyot R."/>
            <person name="Kramer E.M."/>
            <person name="Hu Y."/>
            <person name="Yi X."/>
            <person name="Qi Y."/>
            <person name="Xu X."/>
            <person name="Gao Z."/>
            <person name="Pan H."/>
            <person name="Jian J."/>
            <person name="Tian Y."/>
            <person name="Yue Z."/>
            <person name="Xu Y."/>
        </authorList>
    </citation>
    <scope>NUCLEOTIDE SEQUENCE [LARGE SCALE GENOMIC DNA]</scope>
    <source>
        <strain evidence="3">cv. Dabenzi</strain>
    </source>
</reference>
<sequence>MESGEMEDDGGRTCSARAFGLDGFRRCRPIGLCQMHKRPMASIVLISEFPSNGPQDPPLRSDGPVKPTLCRVPVEQPPRSAPSIRRPCKPSPLSSILCCLTGRDDGGNQAGGRGRDNDLQVGVLHLDARGSDNGHPSLLGLNQDVLPWASLAITIALVFVLVIVFEVIDGAIGGASSTPPPQRRSTRISRGRWTGTCQVE</sequence>
<dbReference type="EMBL" id="MTKT01002492">
    <property type="protein sequence ID" value="OWM79140.1"/>
    <property type="molecule type" value="Genomic_DNA"/>
</dbReference>
<keyword evidence="1" id="KW-1133">Transmembrane helix</keyword>
<proteinExistence type="predicted"/>
<protein>
    <submittedName>
        <fullName evidence="2">Uncharacterized protein</fullName>
    </submittedName>
</protein>